<gene>
    <name evidence="2" type="ORF">RDB_LOCUS153093</name>
</gene>
<dbReference type="GO" id="GO:0016020">
    <property type="term" value="C:membrane"/>
    <property type="evidence" value="ECO:0007669"/>
    <property type="project" value="InterPro"/>
</dbReference>
<keyword evidence="1" id="KW-0812">Transmembrane</keyword>
<proteinExistence type="predicted"/>
<reference evidence="2" key="1">
    <citation type="submission" date="2021-01" db="EMBL/GenBank/DDBJ databases">
        <authorList>
            <person name="Kaushik A."/>
        </authorList>
    </citation>
    <scope>NUCLEOTIDE SEQUENCE</scope>
    <source>
        <strain evidence="2">AG5</strain>
    </source>
</reference>
<dbReference type="InterPro" id="IPR001499">
    <property type="entry name" value="GPCR_STE3"/>
</dbReference>
<evidence type="ECO:0000313" key="3">
    <source>
        <dbReference type="Proteomes" id="UP000663827"/>
    </source>
</evidence>
<comment type="caution">
    <text evidence="2">The sequence shown here is derived from an EMBL/GenBank/DDBJ whole genome shotgun (WGS) entry which is preliminary data.</text>
</comment>
<feature type="transmembrane region" description="Helical" evidence="1">
    <location>
        <begin position="27"/>
        <end position="49"/>
    </location>
</feature>
<evidence type="ECO:0000256" key="1">
    <source>
        <dbReference type="SAM" id="Phobius"/>
    </source>
</evidence>
<accession>A0A8H3HYU2</accession>
<protein>
    <submittedName>
        <fullName evidence="2">Uncharacterized protein</fullName>
    </submittedName>
</protein>
<sequence>MTDWRRLEYSRIVSNRFPWAFVSLRPAFYVILRIPFIGWTFITILILFVNSIVWAGNLSSPAPVWCDI</sequence>
<dbReference type="AlphaFoldDB" id="A0A8H3HYU2"/>
<name>A0A8H3HYU2_9AGAM</name>
<organism evidence="2 3">
    <name type="scientific">Rhizoctonia solani</name>
    <dbReference type="NCBI Taxonomy" id="456999"/>
    <lineage>
        <taxon>Eukaryota</taxon>
        <taxon>Fungi</taxon>
        <taxon>Dikarya</taxon>
        <taxon>Basidiomycota</taxon>
        <taxon>Agaricomycotina</taxon>
        <taxon>Agaricomycetes</taxon>
        <taxon>Cantharellales</taxon>
        <taxon>Ceratobasidiaceae</taxon>
        <taxon>Rhizoctonia</taxon>
    </lineage>
</organism>
<dbReference type="Proteomes" id="UP000663827">
    <property type="component" value="Unassembled WGS sequence"/>
</dbReference>
<keyword evidence="1" id="KW-1133">Transmembrane helix</keyword>
<evidence type="ECO:0000313" key="2">
    <source>
        <dbReference type="EMBL" id="CAE7211676.1"/>
    </source>
</evidence>
<dbReference type="EMBL" id="CAJNJQ010004513">
    <property type="protein sequence ID" value="CAE7211676.1"/>
    <property type="molecule type" value="Genomic_DNA"/>
</dbReference>
<dbReference type="GO" id="GO:0004932">
    <property type="term" value="F:mating-type factor pheromone receptor activity"/>
    <property type="evidence" value="ECO:0007669"/>
    <property type="project" value="InterPro"/>
</dbReference>
<keyword evidence="1" id="KW-0472">Membrane</keyword>
<dbReference type="Pfam" id="PF02076">
    <property type="entry name" value="STE3"/>
    <property type="match status" value="1"/>
</dbReference>